<dbReference type="PANTHER" id="PTHR11010">
    <property type="entry name" value="PROTEASE S28 PRO-X CARBOXYPEPTIDASE-RELATED"/>
    <property type="match status" value="1"/>
</dbReference>
<evidence type="ECO:0008006" key="9">
    <source>
        <dbReference type="Google" id="ProtNLM"/>
    </source>
</evidence>
<feature type="signal peptide" evidence="6">
    <location>
        <begin position="1"/>
        <end position="16"/>
    </location>
</feature>
<dbReference type="Proteomes" id="UP001328107">
    <property type="component" value="Unassembled WGS sequence"/>
</dbReference>
<feature type="non-terminal residue" evidence="7">
    <location>
        <position position="404"/>
    </location>
</feature>
<evidence type="ECO:0000313" key="8">
    <source>
        <dbReference type="Proteomes" id="UP001328107"/>
    </source>
</evidence>
<dbReference type="GO" id="GO:0006508">
    <property type="term" value="P:proteolysis"/>
    <property type="evidence" value="ECO:0007669"/>
    <property type="project" value="UniProtKB-KW"/>
</dbReference>
<keyword evidence="2" id="KW-0645">Protease</keyword>
<dbReference type="Gene3D" id="3.40.50.1820">
    <property type="entry name" value="alpha/beta hydrolase"/>
    <property type="match status" value="1"/>
</dbReference>
<protein>
    <recommendedName>
        <fullName evidence="9">Peptidase</fullName>
    </recommendedName>
</protein>
<evidence type="ECO:0000256" key="1">
    <source>
        <dbReference type="ARBA" id="ARBA00011079"/>
    </source>
</evidence>
<name>A0AAN5C7Z2_9BILA</name>
<dbReference type="InterPro" id="IPR029058">
    <property type="entry name" value="AB_hydrolase_fold"/>
</dbReference>
<dbReference type="FunFam" id="1.20.120.980:FF:000003">
    <property type="entry name" value="Serine protease 16"/>
    <property type="match status" value="1"/>
</dbReference>
<keyword evidence="8" id="KW-1185">Reference proteome</keyword>
<dbReference type="PANTHER" id="PTHR11010:SF101">
    <property type="entry name" value="SERINE PROTEASE F56F10.1-RELATED"/>
    <property type="match status" value="1"/>
</dbReference>
<comment type="similarity">
    <text evidence="1">Belongs to the peptidase S28 family.</text>
</comment>
<comment type="caution">
    <text evidence="7">The sequence shown here is derived from an EMBL/GenBank/DDBJ whole genome shotgun (WGS) entry which is preliminary data.</text>
</comment>
<dbReference type="AlphaFoldDB" id="A0AAN5C7Z2"/>
<evidence type="ECO:0000313" key="7">
    <source>
        <dbReference type="EMBL" id="GMR34130.1"/>
    </source>
</evidence>
<reference evidence="8" key="1">
    <citation type="submission" date="2022-10" db="EMBL/GenBank/DDBJ databases">
        <title>Genome assembly of Pristionchus species.</title>
        <authorList>
            <person name="Yoshida K."/>
            <person name="Sommer R.J."/>
        </authorList>
    </citation>
    <scope>NUCLEOTIDE SEQUENCE [LARGE SCALE GENOMIC DNA]</scope>
    <source>
        <strain evidence="8">RS5460</strain>
    </source>
</reference>
<keyword evidence="4" id="KW-0378">Hydrolase</keyword>
<evidence type="ECO:0000256" key="6">
    <source>
        <dbReference type="SAM" id="SignalP"/>
    </source>
</evidence>
<keyword evidence="5" id="KW-0325">Glycoprotein</keyword>
<evidence type="ECO:0000256" key="5">
    <source>
        <dbReference type="ARBA" id="ARBA00023180"/>
    </source>
</evidence>
<sequence>MRTLLLLCILATAAAGKWMNGRPPGGLVNAPFHLNSRAETTQFPGQILSNFSQKFNHFDPLDTRRWDQRMYYNPIHADRNLASGQDIVFLMIGGEGREPAKWSGDDNVMVMQYAKQFGATVFDLEHRFFGDSRPINDMKTSSLKYLTTEQALADLAYFITSMNKEHGFQNPKWFTFGGSYPGALCAMFRSKYPELTAGAVCSSAPLILSLDFYRSFEYLKKKLDFFTLSFQKNLGCDELIRQSFDTMQQLSLTADGRKTLSQKLRLDPPFDSKTTKADINNLFANLYDAHQGMIQYTYDGSSDKTKYYATAEQLCRIYNQDQDMLDNVWDHLAWYNQYWNGVNITSFPNSYADAIKDISETDYDILGDGGNEARGWMWLCCNEMGWLQTTDTDTIFGSTLPMKF</sequence>
<keyword evidence="3 6" id="KW-0732">Signal</keyword>
<accession>A0AAN5C7Z2</accession>
<evidence type="ECO:0000256" key="4">
    <source>
        <dbReference type="ARBA" id="ARBA00022801"/>
    </source>
</evidence>
<evidence type="ECO:0000256" key="2">
    <source>
        <dbReference type="ARBA" id="ARBA00022670"/>
    </source>
</evidence>
<proteinExistence type="inferred from homology"/>
<dbReference type="Pfam" id="PF05577">
    <property type="entry name" value="Peptidase_S28"/>
    <property type="match status" value="1"/>
</dbReference>
<dbReference type="InterPro" id="IPR008758">
    <property type="entry name" value="Peptidase_S28"/>
</dbReference>
<feature type="chain" id="PRO_5042982062" description="Peptidase" evidence="6">
    <location>
        <begin position="17"/>
        <end position="404"/>
    </location>
</feature>
<dbReference type="GO" id="GO:0008239">
    <property type="term" value="F:dipeptidyl-peptidase activity"/>
    <property type="evidence" value="ECO:0007669"/>
    <property type="project" value="TreeGrafter"/>
</dbReference>
<dbReference type="SUPFAM" id="SSF53474">
    <property type="entry name" value="alpha/beta-Hydrolases"/>
    <property type="match status" value="1"/>
</dbReference>
<organism evidence="7 8">
    <name type="scientific">Pristionchus mayeri</name>
    <dbReference type="NCBI Taxonomy" id="1317129"/>
    <lineage>
        <taxon>Eukaryota</taxon>
        <taxon>Metazoa</taxon>
        <taxon>Ecdysozoa</taxon>
        <taxon>Nematoda</taxon>
        <taxon>Chromadorea</taxon>
        <taxon>Rhabditida</taxon>
        <taxon>Rhabditina</taxon>
        <taxon>Diplogasteromorpha</taxon>
        <taxon>Diplogasteroidea</taxon>
        <taxon>Neodiplogasteridae</taxon>
        <taxon>Pristionchus</taxon>
    </lineage>
</organism>
<dbReference type="EMBL" id="BTRK01000001">
    <property type="protein sequence ID" value="GMR34130.1"/>
    <property type="molecule type" value="Genomic_DNA"/>
</dbReference>
<gene>
    <name evidence="7" type="ORF">PMAYCL1PPCAC_04325</name>
</gene>
<dbReference type="GO" id="GO:0070008">
    <property type="term" value="F:serine-type exopeptidase activity"/>
    <property type="evidence" value="ECO:0007669"/>
    <property type="project" value="InterPro"/>
</dbReference>
<evidence type="ECO:0000256" key="3">
    <source>
        <dbReference type="ARBA" id="ARBA00022729"/>
    </source>
</evidence>